<dbReference type="OrthoDB" id="9790146at2"/>
<reference evidence="4 6" key="3">
    <citation type="journal article" date="2018" name="Nat. Biotechnol.">
        <title>A standardized bacterial taxonomy based on genome phylogeny substantially revises the tree of life.</title>
        <authorList>
            <person name="Parks D.H."/>
            <person name="Chuvochina M."/>
            <person name="Waite D.W."/>
            <person name="Rinke C."/>
            <person name="Skarshewski A."/>
            <person name="Chaumeil P.A."/>
            <person name="Hugenholtz P."/>
        </authorList>
    </citation>
    <scope>NUCLEOTIDE SEQUENCE [LARGE SCALE GENOMIC DNA]</scope>
    <source>
        <strain evidence="4">UBA8781</strain>
    </source>
</reference>
<evidence type="ECO:0000256" key="1">
    <source>
        <dbReference type="ARBA" id="ARBA00006484"/>
    </source>
</evidence>
<evidence type="ECO:0000313" key="3">
    <source>
        <dbReference type="EMBL" id="GAP08336.1"/>
    </source>
</evidence>
<keyword evidence="5" id="KW-1185">Reference proteome</keyword>
<dbReference type="Pfam" id="PF13561">
    <property type="entry name" value="adh_short_C2"/>
    <property type="match status" value="1"/>
</dbReference>
<evidence type="ECO:0000313" key="4">
    <source>
        <dbReference type="EMBL" id="HCE16846.1"/>
    </source>
</evidence>
<gene>
    <name evidence="3" type="ORF">ATHL_03238</name>
    <name evidence="4" type="ORF">DEQ80_03210</name>
</gene>
<dbReference type="AlphaFoldDB" id="A0A3D1JGW5"/>
<proteinExistence type="inferred from homology"/>
<dbReference type="PRINTS" id="PR00081">
    <property type="entry name" value="GDHRDH"/>
</dbReference>
<evidence type="ECO:0000313" key="6">
    <source>
        <dbReference type="Proteomes" id="UP000264141"/>
    </source>
</evidence>
<dbReference type="Proteomes" id="UP000253922">
    <property type="component" value="Unassembled WGS sequence"/>
</dbReference>
<evidence type="ECO:0000313" key="5">
    <source>
        <dbReference type="Proteomes" id="UP000253922"/>
    </source>
</evidence>
<dbReference type="SUPFAM" id="SSF51735">
    <property type="entry name" value="NAD(P)-binding Rossmann-fold domains"/>
    <property type="match status" value="1"/>
</dbReference>
<sequence>MEIRGKTALITGGAVRVGRVISLALAQAGANIAVHYHTSREEAETVVAEARSLGVQAASFQADLAEAGQSVALAEQVLAFFGGVDILVYGASLFQTTPFPAADPMLFRRITAVSIDGAFHLVNALAPAMRERGAGCIITLIDSSAWKPWHNFTAHAAGKAGLLALTRQFALELAPTVRANAIAPGPVLPPAHYTPEKIARDASRNPLGRWGSPQDVADAVLYLVKADFLTGVVLPVDGGESLR</sequence>
<reference evidence="3" key="1">
    <citation type="journal article" date="2015" name="Genome Announc.">
        <title>Draft Genome Sequences of Anaerolinea thermolimosa IMO-1, Bellilinea caldifistulae GOMI-1, Leptolinea tardivitalis YMTK-2, Levilinea saccharolytica KIBI-1, Longilinea arvoryzae KOME-1, Previously Described as Members of the Class Anaerolineae (Chloroflexi).</title>
        <authorList>
            <person name="Matsuura N."/>
            <person name="Tourlousse M.D."/>
            <person name="Ohashi A."/>
            <person name="Hugenholtz P."/>
            <person name="Sekiguchi Y."/>
        </authorList>
    </citation>
    <scope>NUCLEOTIDE SEQUENCE</scope>
    <source>
        <strain evidence="3">IMO-1</strain>
    </source>
</reference>
<evidence type="ECO:0000256" key="2">
    <source>
        <dbReference type="ARBA" id="ARBA00023002"/>
    </source>
</evidence>
<dbReference type="RefSeq" id="WP_062195859.1">
    <property type="nucleotide sequence ID" value="NZ_DF967966.1"/>
</dbReference>
<dbReference type="InterPro" id="IPR002347">
    <property type="entry name" value="SDR_fam"/>
</dbReference>
<dbReference type="Proteomes" id="UP000264141">
    <property type="component" value="Unassembled WGS sequence"/>
</dbReference>
<dbReference type="Gene3D" id="3.40.50.720">
    <property type="entry name" value="NAD(P)-binding Rossmann-like Domain"/>
    <property type="match status" value="1"/>
</dbReference>
<dbReference type="STRING" id="229919.GCA_001050195_03177"/>
<keyword evidence="2" id="KW-0560">Oxidoreductase</keyword>
<dbReference type="EMBL" id="DPBP01000014">
    <property type="protein sequence ID" value="HCE16846.1"/>
    <property type="molecule type" value="Genomic_DNA"/>
</dbReference>
<organism evidence="4 6">
    <name type="scientific">Anaerolinea thermolimosa</name>
    <dbReference type="NCBI Taxonomy" id="229919"/>
    <lineage>
        <taxon>Bacteria</taxon>
        <taxon>Bacillati</taxon>
        <taxon>Chloroflexota</taxon>
        <taxon>Anaerolineae</taxon>
        <taxon>Anaerolineales</taxon>
        <taxon>Anaerolineaceae</taxon>
        <taxon>Anaerolinea</taxon>
    </lineage>
</organism>
<reference evidence="5" key="2">
    <citation type="submission" date="2015-07" db="EMBL/GenBank/DDBJ databases">
        <title>Draft Genome Sequences of Anaerolinea thermolimosa IMO-1, Bellilinea caldifistulae GOMI-1, Leptolinea tardivitalis YMTK-2, Levilinea saccharolytica KIBI-1,Longilinea arvoryzae KOME-1, Previously Described as Members of the Anaerolineaceae (Chloroflexi).</title>
        <authorList>
            <person name="Sekiguchi Y."/>
            <person name="Ohashi A."/>
            <person name="Matsuura N."/>
            <person name="Tourlousse M.D."/>
        </authorList>
    </citation>
    <scope>NUCLEOTIDE SEQUENCE [LARGE SCALE GENOMIC DNA]</scope>
    <source>
        <strain evidence="5">IMO-1</strain>
    </source>
</reference>
<accession>A0A3D1JGW5</accession>
<dbReference type="InterPro" id="IPR036291">
    <property type="entry name" value="NAD(P)-bd_dom_sf"/>
</dbReference>
<dbReference type="PANTHER" id="PTHR43639:SF1">
    <property type="entry name" value="SHORT-CHAIN DEHYDROGENASE_REDUCTASE FAMILY PROTEIN"/>
    <property type="match status" value="1"/>
</dbReference>
<protein>
    <submittedName>
        <fullName evidence="3">Dehydrogenase related to short-chain alcohol dehydrogenases</fullName>
    </submittedName>
    <submittedName>
        <fullName evidence="4">KR domain-containing protein</fullName>
    </submittedName>
</protein>
<comment type="similarity">
    <text evidence="1">Belongs to the short-chain dehydrogenases/reductases (SDR) family.</text>
</comment>
<dbReference type="GO" id="GO:0016491">
    <property type="term" value="F:oxidoreductase activity"/>
    <property type="evidence" value="ECO:0007669"/>
    <property type="project" value="UniProtKB-KW"/>
</dbReference>
<name>A0A3D1JGW5_9CHLR</name>
<dbReference type="EMBL" id="DF967966">
    <property type="protein sequence ID" value="GAP08336.1"/>
    <property type="molecule type" value="Genomic_DNA"/>
</dbReference>
<dbReference type="PANTHER" id="PTHR43639">
    <property type="entry name" value="OXIDOREDUCTASE, SHORT-CHAIN DEHYDROGENASE/REDUCTASE FAMILY (AFU_ORTHOLOGUE AFUA_5G02870)"/>
    <property type="match status" value="1"/>
</dbReference>